<name>A0AC34F0R9_9BILA</name>
<dbReference type="Proteomes" id="UP000887579">
    <property type="component" value="Unplaced"/>
</dbReference>
<organism evidence="1 2">
    <name type="scientific">Panagrolaimus sp. ES5</name>
    <dbReference type="NCBI Taxonomy" id="591445"/>
    <lineage>
        <taxon>Eukaryota</taxon>
        <taxon>Metazoa</taxon>
        <taxon>Ecdysozoa</taxon>
        <taxon>Nematoda</taxon>
        <taxon>Chromadorea</taxon>
        <taxon>Rhabditida</taxon>
        <taxon>Tylenchina</taxon>
        <taxon>Panagrolaimomorpha</taxon>
        <taxon>Panagrolaimoidea</taxon>
        <taxon>Panagrolaimidae</taxon>
        <taxon>Panagrolaimus</taxon>
    </lineage>
</organism>
<reference evidence="2" key="1">
    <citation type="submission" date="2022-11" db="UniProtKB">
        <authorList>
            <consortium name="WormBaseParasite"/>
        </authorList>
    </citation>
    <scope>IDENTIFICATION</scope>
</reference>
<dbReference type="WBParaSite" id="ES5_v2.g10604.t1">
    <property type="protein sequence ID" value="ES5_v2.g10604.t1"/>
    <property type="gene ID" value="ES5_v2.g10604"/>
</dbReference>
<evidence type="ECO:0000313" key="2">
    <source>
        <dbReference type="WBParaSite" id="ES5_v2.g10604.t1"/>
    </source>
</evidence>
<proteinExistence type="predicted"/>
<evidence type="ECO:0000313" key="1">
    <source>
        <dbReference type="Proteomes" id="UP000887579"/>
    </source>
</evidence>
<sequence length="139" mass="15500">MFKCIFLLFCFHTVINCGDLNSDFAECCKIKNIPEGCIQYCTYDIHDIFKRSRHEAKSLAAASNAVDECSTLEVVAPYIQCLQKGKDNRECCKSGGVDSVFSYCLDLCDGTRPISGIEIYRKCQLEGIKDLTVKCGKNA</sequence>
<protein>
    <submittedName>
        <fullName evidence="2">Uncharacterized protein</fullName>
    </submittedName>
</protein>
<accession>A0AC34F0R9</accession>